<dbReference type="GO" id="GO:1904680">
    <property type="term" value="F:peptide transmembrane transporter activity"/>
    <property type="evidence" value="ECO:0007669"/>
    <property type="project" value="TreeGrafter"/>
</dbReference>
<protein>
    <submittedName>
        <fullName evidence="5">Peptide/nickel transport system substrate-binding protein</fullName>
    </submittedName>
</protein>
<dbReference type="Pfam" id="PF00496">
    <property type="entry name" value="SBP_bac_5"/>
    <property type="match status" value="1"/>
</dbReference>
<feature type="transmembrane region" description="Helical" evidence="3">
    <location>
        <begin position="94"/>
        <end position="115"/>
    </location>
</feature>
<evidence type="ECO:0000313" key="6">
    <source>
        <dbReference type="Proteomes" id="UP000294581"/>
    </source>
</evidence>
<gene>
    <name evidence="5" type="ORF">C7445_10580</name>
</gene>
<dbReference type="PANTHER" id="PTHR30290">
    <property type="entry name" value="PERIPLASMIC BINDING COMPONENT OF ABC TRANSPORTER"/>
    <property type="match status" value="1"/>
</dbReference>
<proteinExistence type="predicted"/>
<organism evidence="5 6">
    <name type="scientific">Alicyclobacillus sacchari</name>
    <dbReference type="NCBI Taxonomy" id="392010"/>
    <lineage>
        <taxon>Bacteria</taxon>
        <taxon>Bacillati</taxon>
        <taxon>Bacillota</taxon>
        <taxon>Bacilli</taxon>
        <taxon>Bacillales</taxon>
        <taxon>Alicyclobacillaceae</taxon>
        <taxon>Alicyclobacillus</taxon>
    </lineage>
</organism>
<name>A0A4R8LNR1_9BACL</name>
<feature type="domain" description="Solute-binding protein family 5" evidence="4">
    <location>
        <begin position="196"/>
        <end position="568"/>
    </location>
</feature>
<keyword evidence="3" id="KW-1133">Transmembrane helix</keyword>
<dbReference type="EMBL" id="SORF01000005">
    <property type="protein sequence ID" value="TDY47901.1"/>
    <property type="molecule type" value="Genomic_DNA"/>
</dbReference>
<keyword evidence="3" id="KW-0812">Transmembrane</keyword>
<accession>A0A4R8LNR1</accession>
<reference evidence="5 6" key="1">
    <citation type="submission" date="2019-03" db="EMBL/GenBank/DDBJ databases">
        <title>Genomic Encyclopedia of Type Strains, Phase IV (KMG-IV): sequencing the most valuable type-strain genomes for metagenomic binning, comparative biology and taxonomic classification.</title>
        <authorList>
            <person name="Goeker M."/>
        </authorList>
    </citation>
    <scope>NUCLEOTIDE SEQUENCE [LARGE SCALE GENOMIC DNA]</scope>
    <source>
        <strain evidence="5 6">DSM 17974</strain>
    </source>
</reference>
<evidence type="ECO:0000256" key="3">
    <source>
        <dbReference type="SAM" id="Phobius"/>
    </source>
</evidence>
<dbReference type="AlphaFoldDB" id="A0A4R8LNR1"/>
<dbReference type="GO" id="GO:0030288">
    <property type="term" value="C:outer membrane-bounded periplasmic space"/>
    <property type="evidence" value="ECO:0007669"/>
    <property type="project" value="TreeGrafter"/>
</dbReference>
<dbReference type="Gene3D" id="3.10.105.10">
    <property type="entry name" value="Dipeptide-binding Protein, Domain 3"/>
    <property type="match status" value="1"/>
</dbReference>
<evidence type="ECO:0000313" key="5">
    <source>
        <dbReference type="EMBL" id="TDY47901.1"/>
    </source>
</evidence>
<evidence type="ECO:0000259" key="4">
    <source>
        <dbReference type="Pfam" id="PF00496"/>
    </source>
</evidence>
<dbReference type="Gene3D" id="3.90.76.10">
    <property type="entry name" value="Dipeptide-binding Protein, Domain 1"/>
    <property type="match status" value="1"/>
</dbReference>
<comment type="caution">
    <text evidence="5">The sequence shown here is derived from an EMBL/GenBank/DDBJ whole genome shotgun (WGS) entry which is preliminary data.</text>
</comment>
<keyword evidence="3" id="KW-0472">Membrane</keyword>
<dbReference type="Proteomes" id="UP000294581">
    <property type="component" value="Unassembled WGS sequence"/>
</dbReference>
<sequence>MHNNHCRTRIDISIWRNRFRETLRIVVLCRVVQSSIIKIGCELIDTNDKRESVGKNGFVFWNLPKAISSSSVLQRSNQDGCNIKGGLMVSNKRIFGIVGSAVVVALGVAGCGTATTNASNSASTSGNNSVTTSASQGSASTSSAVLTVAPNVTGSFADNFNPFSGTNSVDGTLGNIYETMFYFDNTTGKQFNLLGKSFAFSNGGKTLTVQLQNKAKWTDGVPFTANDVVFTFEALKKYPDADTNGIWQQLVSVKAQGNYTVVFNFKAPNIPFAEQYVLGGTYIVPQHQWSKLGDPAKAKITHANAIGTGPFKISYFSSQDYKFTANEQYYGGAPAVKTLNYPAFSSNSSADLALASGQIQYAGINIPDIQKTFVAADPKYNHYYFPPNNPVELYPNLRNPLLAQLPVREAISLAIDRNALSQKGETGYEQPAVPTSLVLPPQKSWLDPSLPAADRSFTVNDAKAVKLLEAAGFKKDKNGIFAKDGQELSFNLLTVSGWSDWDEDALLIKQQLQKVGINVNVQQDQFTAYYNSIDPGAGQTPHFDLAISWTNTGPTPYTTYYDMLDSNGSFNIEGYKNPSLDAVFNRFAATSSLSQQKQYIYQVERVAAEQLPVIPLLDGALWFEYNDSKFTGFSTQSHLWIDPSPYNYQSAAIVMDHLKPVN</sequence>
<dbReference type="SUPFAM" id="SSF53850">
    <property type="entry name" value="Periplasmic binding protein-like II"/>
    <property type="match status" value="1"/>
</dbReference>
<feature type="region of interest" description="Disordered" evidence="2">
    <location>
        <begin position="117"/>
        <end position="136"/>
    </location>
</feature>
<dbReference type="GO" id="GO:0042884">
    <property type="term" value="P:microcin transport"/>
    <property type="evidence" value="ECO:0007669"/>
    <property type="project" value="TreeGrafter"/>
</dbReference>
<dbReference type="GO" id="GO:0015833">
    <property type="term" value="P:peptide transport"/>
    <property type="evidence" value="ECO:0007669"/>
    <property type="project" value="TreeGrafter"/>
</dbReference>
<keyword evidence="1" id="KW-0732">Signal</keyword>
<dbReference type="InterPro" id="IPR039424">
    <property type="entry name" value="SBP_5"/>
</dbReference>
<dbReference type="PANTHER" id="PTHR30290:SF64">
    <property type="entry name" value="ABC TRANSPORTER PERIPLASMIC BINDING PROTEIN"/>
    <property type="match status" value="1"/>
</dbReference>
<dbReference type="InterPro" id="IPR000914">
    <property type="entry name" value="SBP_5_dom"/>
</dbReference>
<dbReference type="Gene3D" id="3.40.190.10">
    <property type="entry name" value="Periplasmic binding protein-like II"/>
    <property type="match status" value="1"/>
</dbReference>
<dbReference type="CDD" id="cd08509">
    <property type="entry name" value="PBP2_TmCBP_oligosaccharides_like"/>
    <property type="match status" value="1"/>
</dbReference>
<keyword evidence="6" id="KW-1185">Reference proteome</keyword>
<evidence type="ECO:0000256" key="2">
    <source>
        <dbReference type="SAM" id="MobiDB-lite"/>
    </source>
</evidence>
<evidence type="ECO:0000256" key="1">
    <source>
        <dbReference type="ARBA" id="ARBA00022729"/>
    </source>
</evidence>